<dbReference type="AlphaFoldDB" id="A0AAN6RBA0"/>
<dbReference type="EMBL" id="WVTA01000021">
    <property type="protein sequence ID" value="KAK3196964.1"/>
    <property type="molecule type" value="Genomic_DNA"/>
</dbReference>
<dbReference type="Proteomes" id="UP001280581">
    <property type="component" value="Unassembled WGS sequence"/>
</dbReference>
<organism evidence="1 2">
    <name type="scientific">Pseudopithomyces chartarum</name>
    <dbReference type="NCBI Taxonomy" id="1892770"/>
    <lineage>
        <taxon>Eukaryota</taxon>
        <taxon>Fungi</taxon>
        <taxon>Dikarya</taxon>
        <taxon>Ascomycota</taxon>
        <taxon>Pezizomycotina</taxon>
        <taxon>Dothideomycetes</taxon>
        <taxon>Pleosporomycetidae</taxon>
        <taxon>Pleosporales</taxon>
        <taxon>Massarineae</taxon>
        <taxon>Didymosphaeriaceae</taxon>
        <taxon>Pseudopithomyces</taxon>
    </lineage>
</organism>
<comment type="caution">
    <text evidence="1">The sequence shown here is derived from an EMBL/GenBank/DDBJ whole genome shotgun (WGS) entry which is preliminary data.</text>
</comment>
<keyword evidence="2" id="KW-1185">Reference proteome</keyword>
<evidence type="ECO:0000313" key="1">
    <source>
        <dbReference type="EMBL" id="KAK3196964.1"/>
    </source>
</evidence>
<accession>A0AAN6RBA0</accession>
<proteinExistence type="predicted"/>
<protein>
    <submittedName>
        <fullName evidence="1">Uncharacterized protein</fullName>
    </submittedName>
</protein>
<evidence type="ECO:0000313" key="2">
    <source>
        <dbReference type="Proteomes" id="UP001280581"/>
    </source>
</evidence>
<gene>
    <name evidence="1" type="ORF">GRF29_1536g124562</name>
</gene>
<reference evidence="1 2" key="1">
    <citation type="submission" date="2021-02" db="EMBL/GenBank/DDBJ databases">
        <title>Genome assembly of Pseudopithomyces chartarum.</title>
        <authorList>
            <person name="Jauregui R."/>
            <person name="Singh J."/>
            <person name="Voisey C."/>
        </authorList>
    </citation>
    <scope>NUCLEOTIDE SEQUENCE [LARGE SCALE GENOMIC DNA]</scope>
    <source>
        <strain evidence="1 2">AGR01</strain>
    </source>
</reference>
<name>A0AAN6RBA0_9PLEO</name>
<sequence length="196" mass="21595">MKYLGAILGLATASNAIDIRFWHQDPGCRVGTYTACVNAKPNVCCYLPAGVAWGQGVSYEPLPLTWKLEVRMYRNDNCNPNAQVSYPTYGFSDECIPAWLATPAGSAGYGFLDKIPKRDSVEESANSTQACTSRQQVDTMGFADGSQYNITGFSADMYSELLDFATGNKRMAELPEELRALRLPHNVKESKRVRSS</sequence>